<dbReference type="EMBL" id="LR796612">
    <property type="protein sequence ID" value="CAB4154334.1"/>
    <property type="molecule type" value="Genomic_DNA"/>
</dbReference>
<evidence type="ECO:0000313" key="1">
    <source>
        <dbReference type="EMBL" id="CAB4154334.1"/>
    </source>
</evidence>
<dbReference type="SUPFAM" id="SSF53756">
    <property type="entry name" value="UDP-Glycosyltransferase/glycogen phosphorylase"/>
    <property type="match status" value="1"/>
</dbReference>
<name>A0A6J5NFV4_9CAUD</name>
<protein>
    <recommendedName>
        <fullName evidence="2">RfaG Glycosyltransferase</fullName>
    </recommendedName>
</protein>
<reference evidence="1" key="1">
    <citation type="submission" date="2020-04" db="EMBL/GenBank/DDBJ databases">
        <authorList>
            <person name="Chiriac C."/>
            <person name="Salcher M."/>
            <person name="Ghai R."/>
            <person name="Kavagutti S V."/>
        </authorList>
    </citation>
    <scope>NUCLEOTIDE SEQUENCE</scope>
</reference>
<gene>
    <name evidence="1" type="ORF">UFOVP629_65</name>
</gene>
<accession>A0A6J5NFV4</accession>
<sequence>MLLGIASGDWLSPHKAHDGNEHWGGSGWARIGQYVPSLPMAAAIGVLVWNRDHFSIADQWGNHYDPDVILMQRLMHKGIAENIVDAQKYGQKIINDVDDWYWGLSTQNHAFHVNHPKRNLTENIDFYKHSLNKSDLIITSTPYLADRLRSITKAPIEVLQNTIDLSRFTTKQHTDSTSPIVGWVGSTIHRSGDLETMKGILGPMVKDNRIRLYHGGAMPGAPTFAQKIGVSDDDVTVAPLCPSEKYPELLTMDIGIVPLSAIPFNRAKSDIKGLEYAASGIPFIAQNLDAYIELQQSLGVGRVAKNPSKWIRHINELRNPNVRAEEGARVKKEIESRDIKYGAQRLVDILTNL</sequence>
<proteinExistence type="predicted"/>
<dbReference type="Gene3D" id="3.40.50.2000">
    <property type="entry name" value="Glycogen Phosphorylase B"/>
    <property type="match status" value="2"/>
</dbReference>
<organism evidence="1">
    <name type="scientific">uncultured Caudovirales phage</name>
    <dbReference type="NCBI Taxonomy" id="2100421"/>
    <lineage>
        <taxon>Viruses</taxon>
        <taxon>Duplodnaviria</taxon>
        <taxon>Heunggongvirae</taxon>
        <taxon>Uroviricota</taxon>
        <taxon>Caudoviricetes</taxon>
        <taxon>Peduoviridae</taxon>
        <taxon>Maltschvirus</taxon>
        <taxon>Maltschvirus maltsch</taxon>
    </lineage>
</organism>
<evidence type="ECO:0008006" key="2">
    <source>
        <dbReference type="Google" id="ProtNLM"/>
    </source>
</evidence>